<gene>
    <name evidence="3" type="ORF">EMO91_09810</name>
</gene>
<feature type="region of interest" description="Disordered" evidence="1">
    <location>
        <begin position="522"/>
        <end position="562"/>
    </location>
</feature>
<feature type="compositionally biased region" description="Basic and acidic residues" evidence="1">
    <location>
        <begin position="433"/>
        <end position="450"/>
    </location>
</feature>
<organism evidence="3 4">
    <name type="scientific">Bifidobacterium myosotis</name>
    <dbReference type="NCBI Taxonomy" id="1630166"/>
    <lineage>
        <taxon>Bacteria</taxon>
        <taxon>Bacillati</taxon>
        <taxon>Actinomycetota</taxon>
        <taxon>Actinomycetes</taxon>
        <taxon>Bifidobacteriales</taxon>
        <taxon>Bifidobacteriaceae</taxon>
        <taxon>Bifidobacterium</taxon>
    </lineage>
</organism>
<accession>A0A5M9ZHJ2</accession>
<evidence type="ECO:0000256" key="1">
    <source>
        <dbReference type="SAM" id="MobiDB-lite"/>
    </source>
</evidence>
<keyword evidence="2" id="KW-1133">Transmembrane helix</keyword>
<evidence type="ECO:0008006" key="5">
    <source>
        <dbReference type="Google" id="ProtNLM"/>
    </source>
</evidence>
<comment type="caution">
    <text evidence="3">The sequence shown here is derived from an EMBL/GenBank/DDBJ whole genome shotgun (WGS) entry which is preliminary data.</text>
</comment>
<protein>
    <recommendedName>
        <fullName evidence="5">Histidine kinase</fullName>
    </recommendedName>
</protein>
<feature type="transmembrane region" description="Helical" evidence="2">
    <location>
        <begin position="132"/>
        <end position="152"/>
    </location>
</feature>
<dbReference type="EMBL" id="RZUH01000008">
    <property type="protein sequence ID" value="KAA8827064.1"/>
    <property type="molecule type" value="Genomic_DNA"/>
</dbReference>
<name>A0A5M9ZHJ2_9BIFI</name>
<evidence type="ECO:0000313" key="4">
    <source>
        <dbReference type="Proteomes" id="UP000410049"/>
    </source>
</evidence>
<proteinExistence type="predicted"/>
<feature type="region of interest" description="Disordered" evidence="1">
    <location>
        <begin position="283"/>
        <end position="322"/>
    </location>
</feature>
<keyword evidence="2" id="KW-0472">Membrane</keyword>
<feature type="transmembrane region" description="Helical" evidence="2">
    <location>
        <begin position="15"/>
        <end position="34"/>
    </location>
</feature>
<evidence type="ECO:0000313" key="3">
    <source>
        <dbReference type="EMBL" id="KAA8827064.1"/>
    </source>
</evidence>
<evidence type="ECO:0000256" key="2">
    <source>
        <dbReference type="SAM" id="Phobius"/>
    </source>
</evidence>
<reference evidence="3 4" key="1">
    <citation type="journal article" date="2019" name="Syst. Appl. Microbiol.">
        <title>Characterization of Bifidobacterium species in feaces of the Egyptian fruit bat: Description of B. vespertilionis sp. nov. and B. rousetti sp. nov.</title>
        <authorList>
            <person name="Modesto M."/>
            <person name="Satti M."/>
            <person name="Watanabe K."/>
            <person name="Puglisi E."/>
            <person name="Morelli L."/>
            <person name="Huang C.-H."/>
            <person name="Liou J.-S."/>
            <person name="Miyashita M."/>
            <person name="Tamura T."/>
            <person name="Saito S."/>
            <person name="Mori K."/>
            <person name="Huang L."/>
            <person name="Sciavilla P."/>
            <person name="Sandri C."/>
            <person name="Spiezio C."/>
            <person name="Vitali F."/>
            <person name="Cavalieri D."/>
            <person name="Perpetuini G."/>
            <person name="Tofalo R."/>
            <person name="Bonetti A."/>
            <person name="Arita M."/>
            <person name="Mattarelli P."/>
        </authorList>
    </citation>
    <scope>NUCLEOTIDE SEQUENCE [LARGE SCALE GENOMIC DNA]</scope>
    <source>
        <strain evidence="3 4">RST17</strain>
    </source>
</reference>
<feature type="region of interest" description="Disordered" evidence="1">
    <location>
        <begin position="430"/>
        <end position="469"/>
    </location>
</feature>
<feature type="compositionally biased region" description="Basic and acidic residues" evidence="1">
    <location>
        <begin position="545"/>
        <end position="562"/>
    </location>
</feature>
<feature type="transmembrane region" description="Helical" evidence="2">
    <location>
        <begin position="89"/>
        <end position="112"/>
    </location>
</feature>
<sequence length="562" mass="59908">MRGATFALRWLRAHWFRVVMALFILAATLIEWAAIPPVYPLNFVFSGASVVGIILSPFLPRTSGWMIIATVLGRLFVLDLSGPNPLWAAYLALAIIGYDSAIPVAIGALLTVSLAECVPVALNTFNAVSATWVGMVNYIGMFTLATMGGMSFRWRRQRDEMRDHAMALERRQWQADMLKRNTRLASRIHDSASGGLSYIALTAQRQLRRTPDDPTHATERRDWEFVNTQALDVLDEIHHVIDLLEEVAPEQLAGTTGSANSAGSERLMSAGETTDSAMAAGMTASAGPAESMESARVPKSAESPGPRQLRGVKESARQSRGRVSITGDATDAAGGMSGGMPGHTAGGAAIARAVDTGRERLARLGFHGTFELRGELPDDCAAESAQEAANLIGEIAANISRHLDPAVGDYCCVVTLGRSAIEIMETNPLWQPRDTKHDDGEARGHDENRASTDVAGAGSKIGGEPDGPEGMAVSDANVDFSAGVPAHGSGLMMHRRIISGLGGVLNDSAEDGDWVLYARIPTRPAGDAPGRLDSGTATERNGALHSDRRIPAWLERDDGSPS</sequence>
<dbReference type="RefSeq" id="WP_150379788.1">
    <property type="nucleotide sequence ID" value="NZ_RZUH01000008.1"/>
</dbReference>
<dbReference type="AlphaFoldDB" id="A0A5M9ZHJ2"/>
<keyword evidence="2" id="KW-0812">Transmembrane</keyword>
<dbReference type="Proteomes" id="UP000410049">
    <property type="component" value="Unassembled WGS sequence"/>
</dbReference>